<evidence type="ECO:0000313" key="3">
    <source>
        <dbReference type="EMBL" id="CRZ03437.1"/>
    </source>
</evidence>
<protein>
    <submittedName>
        <fullName evidence="3">Uncharacterized protein</fullName>
    </submittedName>
</protein>
<reference evidence="3" key="1">
    <citation type="submission" date="2015-04" db="EMBL/GenBank/DDBJ databases">
        <title>The genome sequence of the plant pathogenic Rhizarian Plasmodiophora brassicae reveals insights in its biotrophic life cycle and the origin of chitin synthesis.</title>
        <authorList>
            <person name="Schwelm A."/>
            <person name="Fogelqvist J."/>
            <person name="Knaust A."/>
            <person name="Julke S."/>
            <person name="Lilja T."/>
            <person name="Dhandapani V."/>
            <person name="Bonilla-Rosso G."/>
            <person name="Karlsson M."/>
            <person name="Shevchenko A."/>
            <person name="Choi S.R."/>
            <person name="Kim H.G."/>
            <person name="Park J.Y."/>
            <person name="Lim Y.P."/>
            <person name="Ludwig-Muller J."/>
            <person name="Dixelius C."/>
        </authorList>
    </citation>
    <scope>NUCLEOTIDE SEQUENCE</scope>
    <source>
        <tissue evidence="3">Potato root galls</tissue>
    </source>
</reference>
<feature type="transmembrane region" description="Helical" evidence="2">
    <location>
        <begin position="101"/>
        <end position="129"/>
    </location>
</feature>
<keyword evidence="2" id="KW-0472">Membrane</keyword>
<feature type="region of interest" description="Disordered" evidence="1">
    <location>
        <begin position="1"/>
        <end position="22"/>
    </location>
</feature>
<evidence type="ECO:0000256" key="1">
    <source>
        <dbReference type="SAM" id="MobiDB-lite"/>
    </source>
</evidence>
<dbReference type="EMBL" id="HACM01002995">
    <property type="protein sequence ID" value="CRZ03437.1"/>
    <property type="molecule type" value="Transcribed_RNA"/>
</dbReference>
<feature type="transmembrane region" description="Helical" evidence="2">
    <location>
        <begin position="252"/>
        <end position="277"/>
    </location>
</feature>
<feature type="transmembrane region" description="Helical" evidence="2">
    <location>
        <begin position="73"/>
        <end position="89"/>
    </location>
</feature>
<proteinExistence type="predicted"/>
<keyword evidence="2" id="KW-1133">Transmembrane helix</keyword>
<feature type="compositionally biased region" description="Basic and acidic residues" evidence="1">
    <location>
        <begin position="12"/>
        <end position="21"/>
    </location>
</feature>
<feature type="transmembrane region" description="Helical" evidence="2">
    <location>
        <begin position="46"/>
        <end position="67"/>
    </location>
</feature>
<feature type="transmembrane region" description="Helical" evidence="2">
    <location>
        <begin position="283"/>
        <end position="301"/>
    </location>
</feature>
<sequence>MDSSPLRGKQLGKSDPDHDLENPFNINSAYAMSIETDRGSTGTRKLSLTSVLVLSAIVLSWGFVMLFYSKFTFAFPFFFLPFGVLLYRSEQVEGIRLDDTIRSFGLAFACAPILLLLLIIFLLILAPVVNQTSSIFTTLWIVLLLQVSAEEIFKYVMMKKKVEMTESDDAHVRETQLCRLRNSLFMATSFSLGYSTYQGLATSALLSQESVTIWIPLLISVLVALLYIPSHVMSGYLIGLQLSRRTVLNENIHAIVILTTPILFRTCFLFQLFFWAGKQEHRFLGWVVTSVLISVVFAYYIRHIKKKLPIEYLESAGYSTLLGYIPIVDQVG</sequence>
<feature type="transmembrane region" description="Helical" evidence="2">
    <location>
        <begin position="183"/>
        <end position="201"/>
    </location>
</feature>
<accession>A0A0H5QPC6</accession>
<organism evidence="3">
    <name type="scientific">Spongospora subterranea</name>
    <dbReference type="NCBI Taxonomy" id="70186"/>
    <lineage>
        <taxon>Eukaryota</taxon>
        <taxon>Sar</taxon>
        <taxon>Rhizaria</taxon>
        <taxon>Endomyxa</taxon>
        <taxon>Phytomyxea</taxon>
        <taxon>Plasmodiophorida</taxon>
        <taxon>Plasmodiophoridae</taxon>
        <taxon>Spongospora</taxon>
    </lineage>
</organism>
<dbReference type="AlphaFoldDB" id="A0A0H5QPC6"/>
<name>A0A0H5QPC6_9EUKA</name>
<evidence type="ECO:0000256" key="2">
    <source>
        <dbReference type="SAM" id="Phobius"/>
    </source>
</evidence>
<feature type="transmembrane region" description="Helical" evidence="2">
    <location>
        <begin position="213"/>
        <end position="240"/>
    </location>
</feature>
<feature type="transmembrane region" description="Helical" evidence="2">
    <location>
        <begin position="135"/>
        <end position="153"/>
    </location>
</feature>
<keyword evidence="2" id="KW-0812">Transmembrane</keyword>